<evidence type="ECO:0000313" key="2">
    <source>
        <dbReference type="Proteomes" id="UP000054538"/>
    </source>
</evidence>
<accession>A0A0D0CEV9</accession>
<sequence length="136" mass="15318">MKRGNLPRRLPHSRDIFDHSTGCILSHLSAFRRSNYTGPGTNPHISIPSTRCSKGRINVLRRRPSDANPRLMAEIWNVCVAGLQCCTRIARYARHVGCASLTHPRILVIVHLLDCNFHYRSTSWGMAAEGLTPFVK</sequence>
<dbReference type="Proteomes" id="UP000054538">
    <property type="component" value="Unassembled WGS sequence"/>
</dbReference>
<dbReference type="EMBL" id="KN825828">
    <property type="protein sequence ID" value="KIK81277.1"/>
    <property type="molecule type" value="Genomic_DNA"/>
</dbReference>
<organism evidence="1 2">
    <name type="scientific">Paxillus rubicundulus Ve08.2h10</name>
    <dbReference type="NCBI Taxonomy" id="930991"/>
    <lineage>
        <taxon>Eukaryota</taxon>
        <taxon>Fungi</taxon>
        <taxon>Dikarya</taxon>
        <taxon>Basidiomycota</taxon>
        <taxon>Agaricomycotina</taxon>
        <taxon>Agaricomycetes</taxon>
        <taxon>Agaricomycetidae</taxon>
        <taxon>Boletales</taxon>
        <taxon>Paxilineae</taxon>
        <taxon>Paxillaceae</taxon>
        <taxon>Paxillus</taxon>
    </lineage>
</organism>
<reference evidence="2" key="2">
    <citation type="submission" date="2015-01" db="EMBL/GenBank/DDBJ databases">
        <title>Evolutionary Origins and Diversification of the Mycorrhizal Mutualists.</title>
        <authorList>
            <consortium name="DOE Joint Genome Institute"/>
            <consortium name="Mycorrhizal Genomics Consortium"/>
            <person name="Kohler A."/>
            <person name="Kuo A."/>
            <person name="Nagy L.G."/>
            <person name="Floudas D."/>
            <person name="Copeland A."/>
            <person name="Barry K.W."/>
            <person name="Cichocki N."/>
            <person name="Veneault-Fourrey C."/>
            <person name="LaButti K."/>
            <person name="Lindquist E.A."/>
            <person name="Lipzen A."/>
            <person name="Lundell T."/>
            <person name="Morin E."/>
            <person name="Murat C."/>
            <person name="Riley R."/>
            <person name="Ohm R."/>
            <person name="Sun H."/>
            <person name="Tunlid A."/>
            <person name="Henrissat B."/>
            <person name="Grigoriev I.V."/>
            <person name="Hibbett D.S."/>
            <person name="Martin F."/>
        </authorList>
    </citation>
    <scope>NUCLEOTIDE SEQUENCE [LARGE SCALE GENOMIC DNA]</scope>
    <source>
        <strain evidence="2">Ve08.2h10</strain>
    </source>
</reference>
<dbReference type="HOGENOM" id="CLU_1876099_0_0_1"/>
<keyword evidence="2" id="KW-1185">Reference proteome</keyword>
<dbReference type="AlphaFoldDB" id="A0A0D0CEV9"/>
<protein>
    <submittedName>
        <fullName evidence="1">Uncharacterized protein</fullName>
    </submittedName>
</protein>
<dbReference type="InParanoid" id="A0A0D0CEV9"/>
<name>A0A0D0CEV9_9AGAM</name>
<gene>
    <name evidence="1" type="ORF">PAXRUDRAFT_195654</name>
</gene>
<proteinExistence type="predicted"/>
<reference evidence="1 2" key="1">
    <citation type="submission" date="2014-04" db="EMBL/GenBank/DDBJ databases">
        <authorList>
            <consortium name="DOE Joint Genome Institute"/>
            <person name="Kuo A."/>
            <person name="Kohler A."/>
            <person name="Jargeat P."/>
            <person name="Nagy L.G."/>
            <person name="Floudas D."/>
            <person name="Copeland A."/>
            <person name="Barry K.W."/>
            <person name="Cichocki N."/>
            <person name="Veneault-Fourrey C."/>
            <person name="LaButti K."/>
            <person name="Lindquist E.A."/>
            <person name="Lipzen A."/>
            <person name="Lundell T."/>
            <person name="Morin E."/>
            <person name="Murat C."/>
            <person name="Sun H."/>
            <person name="Tunlid A."/>
            <person name="Henrissat B."/>
            <person name="Grigoriev I.V."/>
            <person name="Hibbett D.S."/>
            <person name="Martin F."/>
            <person name="Nordberg H.P."/>
            <person name="Cantor M.N."/>
            <person name="Hua S.X."/>
        </authorList>
    </citation>
    <scope>NUCLEOTIDE SEQUENCE [LARGE SCALE GENOMIC DNA]</scope>
    <source>
        <strain evidence="1 2">Ve08.2h10</strain>
    </source>
</reference>
<evidence type="ECO:0000313" key="1">
    <source>
        <dbReference type="EMBL" id="KIK81277.1"/>
    </source>
</evidence>